<feature type="compositionally biased region" description="Low complexity" evidence="1">
    <location>
        <begin position="226"/>
        <end position="279"/>
    </location>
</feature>
<dbReference type="GO" id="GO:0030198">
    <property type="term" value="P:extracellular matrix organization"/>
    <property type="evidence" value="ECO:0007669"/>
    <property type="project" value="TreeGrafter"/>
</dbReference>
<dbReference type="PANTHER" id="PTHR24023">
    <property type="entry name" value="COLLAGEN ALPHA"/>
    <property type="match status" value="1"/>
</dbReference>
<dbReference type="PANTHER" id="PTHR24023:SF1095">
    <property type="entry name" value="EGF-LIKE DOMAIN-CONTAINING PROTEIN"/>
    <property type="match status" value="1"/>
</dbReference>
<name>A0A6C0JWB8_9ZZZZ</name>
<dbReference type="InterPro" id="IPR050149">
    <property type="entry name" value="Collagen_superfamily"/>
</dbReference>
<dbReference type="EMBL" id="MN740745">
    <property type="protein sequence ID" value="QHU09809.1"/>
    <property type="molecule type" value="Genomic_DNA"/>
</dbReference>
<evidence type="ECO:0008006" key="3">
    <source>
        <dbReference type="Google" id="ProtNLM"/>
    </source>
</evidence>
<dbReference type="AlphaFoldDB" id="A0A6C0JWB8"/>
<dbReference type="GO" id="GO:0030020">
    <property type="term" value="F:extracellular matrix structural constituent conferring tensile strength"/>
    <property type="evidence" value="ECO:0007669"/>
    <property type="project" value="TreeGrafter"/>
</dbReference>
<organism evidence="2">
    <name type="scientific">viral metagenome</name>
    <dbReference type="NCBI Taxonomy" id="1070528"/>
    <lineage>
        <taxon>unclassified sequences</taxon>
        <taxon>metagenomes</taxon>
        <taxon>organismal metagenomes</taxon>
    </lineage>
</organism>
<feature type="region of interest" description="Disordered" evidence="1">
    <location>
        <begin position="226"/>
        <end position="281"/>
    </location>
</feature>
<proteinExistence type="predicted"/>
<sequence>MSSLSYSQYLNFKQNPTCVVPGQTGPQGPAGPQGPPGVSSGVIYYLQVNTGPTGPASPTGSYAMSPTLISAGPNPAYGGTYNGFFTELVGAQTNALLATFTTQVGTPGVTTIPGGAWTFNCYLYNVNQSSETTPASPQPSVYNIVNAKVTVQCIDSGVTHTLGMKTFQSISSANGGPILFQVGVSPTSISNPTQAYLQVIVTLISAPAGTVTQFWTQGDYLSDVISSIPSGQGPTGPSGTNGLSGATGPQGPQGPAGTNGTNGTNGVTGPTGPTGYGPQLITYPAETLSQGDNRNVGFPDSTGIYDIKSSYYNLGGTSTTVNVSLLSNYTSKYTIVNLSESGKPHDDVFNLYVEFICDSAVQGPFTYTLGSNSFVTAYLLNTYPGRPEDRVMIVVGQVL</sequence>
<dbReference type="GO" id="GO:0031012">
    <property type="term" value="C:extracellular matrix"/>
    <property type="evidence" value="ECO:0007669"/>
    <property type="project" value="TreeGrafter"/>
</dbReference>
<evidence type="ECO:0000313" key="2">
    <source>
        <dbReference type="EMBL" id="QHU09809.1"/>
    </source>
</evidence>
<accession>A0A6C0JWB8</accession>
<reference evidence="2" key="1">
    <citation type="journal article" date="2020" name="Nature">
        <title>Giant virus diversity and host interactions through global metagenomics.</title>
        <authorList>
            <person name="Schulz F."/>
            <person name="Roux S."/>
            <person name="Paez-Espino D."/>
            <person name="Jungbluth S."/>
            <person name="Walsh D.A."/>
            <person name="Denef V.J."/>
            <person name="McMahon K.D."/>
            <person name="Konstantinidis K.T."/>
            <person name="Eloe-Fadrosh E.A."/>
            <person name="Kyrpides N.C."/>
            <person name="Woyke T."/>
        </authorList>
    </citation>
    <scope>NUCLEOTIDE SEQUENCE</scope>
    <source>
        <strain evidence="2">GVMAG-S-1101164-164</strain>
    </source>
</reference>
<dbReference type="GO" id="GO:0005615">
    <property type="term" value="C:extracellular space"/>
    <property type="evidence" value="ECO:0007669"/>
    <property type="project" value="TreeGrafter"/>
</dbReference>
<evidence type="ECO:0000256" key="1">
    <source>
        <dbReference type="SAM" id="MobiDB-lite"/>
    </source>
</evidence>
<protein>
    <recommendedName>
        <fullName evidence="3">Collagen-like protein</fullName>
    </recommendedName>
</protein>